<dbReference type="HAMAP" id="MF_01263">
    <property type="entry name" value="CCA_bact_type3"/>
    <property type="match status" value="1"/>
</dbReference>
<evidence type="ECO:0000256" key="6">
    <source>
        <dbReference type="ARBA" id="ARBA00022741"/>
    </source>
</evidence>
<accession>A0A3N4GEM3</accession>
<dbReference type="GO" id="GO:0042245">
    <property type="term" value="P:RNA repair"/>
    <property type="evidence" value="ECO:0007669"/>
    <property type="project" value="UniProtKB-KW"/>
</dbReference>
<dbReference type="CDD" id="cd05398">
    <property type="entry name" value="NT_ClassII-CCAase"/>
    <property type="match status" value="1"/>
</dbReference>
<name>A0A3N4GEM3_9LACT</name>
<dbReference type="GO" id="GO:0001680">
    <property type="term" value="P:tRNA 3'-terminal CCA addition"/>
    <property type="evidence" value="ECO:0007669"/>
    <property type="project" value="UniProtKB-UniRule"/>
</dbReference>
<evidence type="ECO:0000256" key="11">
    <source>
        <dbReference type="HAMAP-Rule" id="MF_01263"/>
    </source>
</evidence>
<dbReference type="Gene3D" id="3.30.460.10">
    <property type="entry name" value="Beta Polymerase, domain 2"/>
    <property type="match status" value="1"/>
</dbReference>
<dbReference type="GO" id="GO:0005524">
    <property type="term" value="F:ATP binding"/>
    <property type="evidence" value="ECO:0007669"/>
    <property type="project" value="UniProtKB-UniRule"/>
</dbReference>
<comment type="caution">
    <text evidence="15">The sequence shown here is derived from an EMBL/GenBank/DDBJ whole genome shotgun (WGS) entry which is preliminary data.</text>
</comment>
<evidence type="ECO:0000256" key="2">
    <source>
        <dbReference type="ARBA" id="ARBA00022679"/>
    </source>
</evidence>
<feature type="binding site" evidence="11">
    <location>
        <position position="44"/>
    </location>
    <ligand>
        <name>Mg(2+)</name>
        <dbReference type="ChEBI" id="CHEBI:18420"/>
    </ligand>
</feature>
<dbReference type="SUPFAM" id="SSF81301">
    <property type="entry name" value="Nucleotidyltransferase"/>
    <property type="match status" value="1"/>
</dbReference>
<evidence type="ECO:0000256" key="4">
    <source>
        <dbReference type="ARBA" id="ARBA00022695"/>
    </source>
</evidence>
<feature type="binding site" evidence="11">
    <location>
        <position position="42"/>
    </location>
    <ligand>
        <name>Mg(2+)</name>
        <dbReference type="ChEBI" id="CHEBI:18420"/>
    </ligand>
</feature>
<comment type="similarity">
    <text evidence="11">Belongs to the tRNA nucleotidyltransferase/poly(A) polymerase family. Bacterial CCA-adding enzyme type 3 subfamily.</text>
</comment>
<comment type="cofactor">
    <cofactor evidence="1 11">
        <name>Mg(2+)</name>
        <dbReference type="ChEBI" id="CHEBI:18420"/>
    </cofactor>
</comment>
<feature type="binding site" evidence="11">
    <location>
        <position position="162"/>
    </location>
    <ligand>
        <name>CTP</name>
        <dbReference type="ChEBI" id="CHEBI:37563"/>
    </ligand>
</feature>
<feature type="binding site" evidence="11">
    <location>
        <position position="159"/>
    </location>
    <ligand>
        <name>CTP</name>
        <dbReference type="ChEBI" id="CHEBI:37563"/>
    </ligand>
</feature>
<feature type="domain" description="CCA-adding enzyme C-terminal" evidence="14">
    <location>
        <begin position="275"/>
        <end position="415"/>
    </location>
</feature>
<evidence type="ECO:0000313" key="15">
    <source>
        <dbReference type="EMBL" id="RPA61259.1"/>
    </source>
</evidence>
<dbReference type="InterPro" id="IPR032810">
    <property type="entry name" value="CCA-adding_enz_C"/>
</dbReference>
<keyword evidence="16" id="KW-1185">Reference proteome</keyword>
<sequence length="423" mass="48223">MTNAREFEQAAPILAILHDAGYEAYFVGGAVRDYLLDLPIHDVDIATSAYPAEVQALFPRHFDVGIEHGTIMVWFEGETYEITTFRTESTYQDFRRPDKVTFVQNLEEDLLRRDFTINALAMTDQMTIVDYFDGKTDLKEEIIRAVGVPHDRFHEDGLRMMRGVRFASQLDFDIEDKTLLAIEENAAILEHIAVERITVEMNKLWIGKNWQKGLAYFLKSGLYLHVPVLSDYATSLQLLLDETEGEQALANAEFAWSLMFWRHFVQSGASDLQDSHKAIRQLGKAWKMSNQAVDDITAYFDIWHLRTSKASWDLADYYGKDPEKLLAVEGYMQDQVASGKSLFADLASSADPMKVQTEIDRLPIHSLKELAVNGRVIIAQINPDNKREIGLMLSFLEAAVLDLKVVNEEAALLTYLREHYQAN</sequence>
<feature type="binding site" evidence="11">
    <location>
        <position position="32"/>
    </location>
    <ligand>
        <name>ATP</name>
        <dbReference type="ChEBI" id="CHEBI:30616"/>
    </ligand>
</feature>
<evidence type="ECO:0000256" key="5">
    <source>
        <dbReference type="ARBA" id="ARBA00022723"/>
    </source>
</evidence>
<feature type="domain" description="Poly A polymerase head" evidence="12">
    <location>
        <begin position="24"/>
        <end position="144"/>
    </location>
</feature>
<dbReference type="GO" id="GO:0160016">
    <property type="term" value="F:CCACCA tRNA nucleotidyltransferase activity"/>
    <property type="evidence" value="ECO:0007669"/>
    <property type="project" value="RHEA"/>
</dbReference>
<dbReference type="NCBIfam" id="NF009814">
    <property type="entry name" value="PRK13299.1"/>
    <property type="match status" value="1"/>
</dbReference>
<feature type="binding site" evidence="11">
    <location>
        <position position="165"/>
    </location>
    <ligand>
        <name>ATP</name>
        <dbReference type="ChEBI" id="CHEBI:30616"/>
    </ligand>
</feature>
<evidence type="ECO:0000256" key="1">
    <source>
        <dbReference type="ARBA" id="ARBA00001946"/>
    </source>
</evidence>
<dbReference type="InterPro" id="IPR050264">
    <property type="entry name" value="Bact_CCA-adding_enz_type3_sf"/>
</dbReference>
<keyword evidence="8 11" id="KW-0067">ATP-binding</keyword>
<feature type="binding site" evidence="11">
    <location>
        <position position="165"/>
    </location>
    <ligand>
        <name>CTP</name>
        <dbReference type="ChEBI" id="CHEBI:37563"/>
    </ligand>
</feature>
<comment type="function">
    <text evidence="11">Catalyzes the addition and repair of the essential 3'-terminal CCA sequence in tRNAs without using a nucleic acid template. Adds these three nucleotides in the order of C, C, and A to the tRNA nucleotide-73, using CTP and ATP as substrates and producing inorganic pyrophosphate. tRNA 3'-terminal CCA addition is required both for tRNA processing and repair. Also involved in tRNA surveillance by mediating tandem CCA addition to generate a CCACCA at the 3' terminus of unstable tRNAs. While stable tRNAs receive only 3'-terminal CCA, unstable tRNAs are marked with CCACCA and rapidly degraded.</text>
</comment>
<evidence type="ECO:0000259" key="14">
    <source>
        <dbReference type="Pfam" id="PF13735"/>
    </source>
</evidence>
<dbReference type="InterPro" id="IPR023068">
    <property type="entry name" value="CCA-adding_enz_firmicutes"/>
</dbReference>
<feature type="binding site" evidence="11">
    <location>
        <position position="113"/>
    </location>
    <ligand>
        <name>ATP</name>
        <dbReference type="ChEBI" id="CHEBI:30616"/>
    </ligand>
</feature>
<evidence type="ECO:0000256" key="7">
    <source>
        <dbReference type="ARBA" id="ARBA00022800"/>
    </source>
</evidence>
<keyword evidence="7 11" id="KW-0692">RNA repair</keyword>
<feature type="binding site" evidence="11">
    <location>
        <position position="162"/>
    </location>
    <ligand>
        <name>ATP</name>
        <dbReference type="ChEBI" id="CHEBI:30616"/>
    </ligand>
</feature>
<comment type="miscellaneous">
    <text evidence="11">A single active site specifically recognizes both ATP and CTP and is responsible for their addition.</text>
</comment>
<dbReference type="Pfam" id="PF13735">
    <property type="entry name" value="tRNA_NucTran2_2"/>
    <property type="match status" value="1"/>
</dbReference>
<feature type="domain" description="tRNA nucleotidyltransferase/poly(A) polymerase RNA and SrmB- binding" evidence="13">
    <location>
        <begin position="171"/>
        <end position="229"/>
    </location>
</feature>
<dbReference type="GO" id="GO:0004810">
    <property type="term" value="F:CCA tRNA nucleotidyltransferase activity"/>
    <property type="evidence" value="ECO:0007669"/>
    <property type="project" value="UniProtKB-UniRule"/>
</dbReference>
<keyword evidence="5 11" id="KW-0479">Metal-binding</keyword>
<feature type="binding site" evidence="11">
    <location>
        <position position="156"/>
    </location>
    <ligand>
        <name>CTP</name>
        <dbReference type="ChEBI" id="CHEBI:37563"/>
    </ligand>
</feature>
<dbReference type="EMBL" id="RKMG01000005">
    <property type="protein sequence ID" value="RPA61259.1"/>
    <property type="molecule type" value="Genomic_DNA"/>
</dbReference>
<dbReference type="AlphaFoldDB" id="A0A3N4GEM3"/>
<feature type="binding site" evidence="11">
    <location>
        <position position="113"/>
    </location>
    <ligand>
        <name>CTP</name>
        <dbReference type="ChEBI" id="CHEBI:37563"/>
    </ligand>
</feature>
<dbReference type="SUPFAM" id="SSF81891">
    <property type="entry name" value="Poly A polymerase C-terminal region-like"/>
    <property type="match status" value="1"/>
</dbReference>
<dbReference type="EC" id="2.7.7.72" evidence="11"/>
<keyword evidence="3 11" id="KW-0819">tRNA processing</keyword>
<evidence type="ECO:0000313" key="16">
    <source>
        <dbReference type="Proteomes" id="UP000273977"/>
    </source>
</evidence>
<dbReference type="InterPro" id="IPR002646">
    <property type="entry name" value="PolA_pol_head_dom"/>
</dbReference>
<keyword evidence="6 11" id="KW-0547">Nucleotide-binding</keyword>
<dbReference type="PANTHER" id="PTHR46173">
    <property type="entry name" value="CCA TRNA NUCLEOTIDYLTRANSFERASE 1, MITOCHONDRIAL"/>
    <property type="match status" value="1"/>
</dbReference>
<dbReference type="GO" id="GO:0000287">
    <property type="term" value="F:magnesium ion binding"/>
    <property type="evidence" value="ECO:0007669"/>
    <property type="project" value="UniProtKB-UniRule"/>
</dbReference>
<evidence type="ECO:0000259" key="12">
    <source>
        <dbReference type="Pfam" id="PF01743"/>
    </source>
</evidence>
<comment type="catalytic activity">
    <reaction evidence="11">
        <text>a tRNA precursor + 2 CTP + ATP = a tRNA with a 3' CCA end + 3 diphosphate</text>
        <dbReference type="Rhea" id="RHEA:14433"/>
        <dbReference type="Rhea" id="RHEA-COMP:10465"/>
        <dbReference type="Rhea" id="RHEA-COMP:10468"/>
        <dbReference type="ChEBI" id="CHEBI:30616"/>
        <dbReference type="ChEBI" id="CHEBI:33019"/>
        <dbReference type="ChEBI" id="CHEBI:37563"/>
        <dbReference type="ChEBI" id="CHEBI:74896"/>
        <dbReference type="ChEBI" id="CHEBI:83071"/>
        <dbReference type="EC" id="2.7.7.72"/>
    </reaction>
</comment>
<keyword evidence="2 11" id="KW-0808">Transferase</keyword>
<feature type="binding site" evidence="11">
    <location>
        <position position="32"/>
    </location>
    <ligand>
        <name>CTP</name>
        <dbReference type="ChEBI" id="CHEBI:37563"/>
    </ligand>
</feature>
<keyword evidence="9 11" id="KW-0460">Magnesium</keyword>
<dbReference type="RefSeq" id="WP_123779405.1">
    <property type="nucleotide sequence ID" value="NZ_RKMG01000005.1"/>
</dbReference>
<comment type="catalytic activity">
    <reaction evidence="11">
        <text>a tRNA with a 3' CCA end + 2 CTP + ATP = a tRNA with a 3' CCACCA end + 3 diphosphate</text>
        <dbReference type="Rhea" id="RHEA:76235"/>
        <dbReference type="Rhea" id="RHEA-COMP:10468"/>
        <dbReference type="Rhea" id="RHEA-COMP:18655"/>
        <dbReference type="ChEBI" id="CHEBI:30616"/>
        <dbReference type="ChEBI" id="CHEBI:33019"/>
        <dbReference type="ChEBI" id="CHEBI:37563"/>
        <dbReference type="ChEBI" id="CHEBI:83071"/>
        <dbReference type="ChEBI" id="CHEBI:195187"/>
    </reaction>
</comment>
<evidence type="ECO:0000256" key="3">
    <source>
        <dbReference type="ARBA" id="ARBA00022694"/>
    </source>
</evidence>
<evidence type="ECO:0000256" key="9">
    <source>
        <dbReference type="ARBA" id="ARBA00022842"/>
    </source>
</evidence>
<evidence type="ECO:0000256" key="8">
    <source>
        <dbReference type="ARBA" id="ARBA00022840"/>
    </source>
</evidence>
<dbReference type="Gene3D" id="1.10.3090.10">
    <property type="entry name" value="cca-adding enzyme, domain 2"/>
    <property type="match status" value="1"/>
</dbReference>
<proteinExistence type="inferred from homology"/>
<dbReference type="Proteomes" id="UP000273977">
    <property type="component" value="Unassembled WGS sequence"/>
</dbReference>
<dbReference type="Pfam" id="PF12627">
    <property type="entry name" value="PolyA_pol_RNAbd"/>
    <property type="match status" value="1"/>
</dbReference>
<organism evidence="15 16">
    <name type="scientific">Aerococcus agrisoli</name>
    <dbReference type="NCBI Taxonomy" id="2487350"/>
    <lineage>
        <taxon>Bacteria</taxon>
        <taxon>Bacillati</taxon>
        <taxon>Bacillota</taxon>
        <taxon>Bacilli</taxon>
        <taxon>Lactobacillales</taxon>
        <taxon>Aerococcaceae</taxon>
        <taxon>Aerococcus</taxon>
    </lineage>
</organism>
<dbReference type="Gene3D" id="1.10.246.80">
    <property type="match status" value="1"/>
</dbReference>
<dbReference type="PANTHER" id="PTHR46173:SF1">
    <property type="entry name" value="CCA TRNA NUCLEOTIDYLTRANSFERASE 1, MITOCHONDRIAL"/>
    <property type="match status" value="1"/>
</dbReference>
<dbReference type="Pfam" id="PF01743">
    <property type="entry name" value="PolyA_pol"/>
    <property type="match status" value="1"/>
</dbReference>
<gene>
    <name evidence="11" type="primary">cca</name>
    <name evidence="15" type="ORF">EF384_02450</name>
</gene>
<reference evidence="15 16" key="1">
    <citation type="submission" date="2018-11" db="EMBL/GenBank/DDBJ databases">
        <title>Aerococcus sp. SJQ22, whole genome shotgun sequence.</title>
        <authorList>
            <person name="Sun L."/>
            <person name="Gao X."/>
            <person name="Chen W."/>
            <person name="Huang K."/>
        </authorList>
    </citation>
    <scope>NUCLEOTIDE SEQUENCE [LARGE SCALE GENOMIC DNA]</scope>
    <source>
        <strain evidence="15 16">SJQ22</strain>
    </source>
</reference>
<dbReference type="OrthoDB" id="9805698at2"/>
<evidence type="ECO:0000256" key="10">
    <source>
        <dbReference type="ARBA" id="ARBA00022884"/>
    </source>
</evidence>
<feature type="binding site" evidence="11">
    <location>
        <position position="29"/>
    </location>
    <ligand>
        <name>ATP</name>
        <dbReference type="ChEBI" id="CHEBI:30616"/>
    </ligand>
</feature>
<comment type="subunit">
    <text evidence="11">Homodimer.</text>
</comment>
<feature type="binding site" evidence="11">
    <location>
        <position position="29"/>
    </location>
    <ligand>
        <name>CTP</name>
        <dbReference type="ChEBI" id="CHEBI:37563"/>
    </ligand>
</feature>
<evidence type="ECO:0000259" key="13">
    <source>
        <dbReference type="Pfam" id="PF12627"/>
    </source>
</evidence>
<dbReference type="GO" id="GO:0000049">
    <property type="term" value="F:tRNA binding"/>
    <property type="evidence" value="ECO:0007669"/>
    <property type="project" value="UniProtKB-UniRule"/>
</dbReference>
<keyword evidence="10 11" id="KW-0694">RNA-binding</keyword>
<dbReference type="InterPro" id="IPR043519">
    <property type="entry name" value="NT_sf"/>
</dbReference>
<protein>
    <recommendedName>
        <fullName evidence="11">CCA-adding enzyme</fullName>
        <ecNumber evidence="11">2.7.7.72</ecNumber>
    </recommendedName>
    <alternativeName>
        <fullName evidence="11">CCA tRNA nucleotidyltransferase</fullName>
    </alternativeName>
    <alternativeName>
        <fullName evidence="11">tRNA CCA-pyrophosphorylase</fullName>
    </alternativeName>
    <alternativeName>
        <fullName evidence="11">tRNA adenylyl-/cytidylyl- transferase</fullName>
    </alternativeName>
    <alternativeName>
        <fullName evidence="11">tRNA nucleotidyltransferase</fullName>
    </alternativeName>
    <alternativeName>
        <fullName evidence="11">tRNA-NT</fullName>
    </alternativeName>
</protein>
<feature type="binding site" evidence="11">
    <location>
        <position position="156"/>
    </location>
    <ligand>
        <name>ATP</name>
        <dbReference type="ChEBI" id="CHEBI:30616"/>
    </ligand>
</feature>
<keyword evidence="4 11" id="KW-0548">Nucleotidyltransferase</keyword>
<feature type="binding site" evidence="11">
    <location>
        <position position="159"/>
    </location>
    <ligand>
        <name>ATP</name>
        <dbReference type="ChEBI" id="CHEBI:30616"/>
    </ligand>
</feature>
<dbReference type="InterPro" id="IPR032828">
    <property type="entry name" value="PolyA_RNA-bd"/>
</dbReference>